<feature type="region of interest" description="Disordered" evidence="1">
    <location>
        <begin position="615"/>
        <end position="679"/>
    </location>
</feature>
<feature type="compositionally biased region" description="Polar residues" evidence="1">
    <location>
        <begin position="526"/>
        <end position="543"/>
    </location>
</feature>
<dbReference type="HOGENOM" id="CLU_407350_0_0_1"/>
<reference evidence="2 3" key="1">
    <citation type="submission" date="2012-08" db="EMBL/GenBank/DDBJ databases">
        <title>Oryza genome evolution.</title>
        <authorList>
            <person name="Wing R.A."/>
        </authorList>
    </citation>
    <scope>NUCLEOTIDE SEQUENCE</scope>
</reference>
<protein>
    <submittedName>
        <fullName evidence="2">Uncharacterized protein</fullName>
    </submittedName>
</protein>
<organism evidence="2 3">
    <name type="scientific">Leersia perrieri</name>
    <dbReference type="NCBI Taxonomy" id="77586"/>
    <lineage>
        <taxon>Eukaryota</taxon>
        <taxon>Viridiplantae</taxon>
        <taxon>Streptophyta</taxon>
        <taxon>Embryophyta</taxon>
        <taxon>Tracheophyta</taxon>
        <taxon>Spermatophyta</taxon>
        <taxon>Magnoliopsida</taxon>
        <taxon>Liliopsida</taxon>
        <taxon>Poales</taxon>
        <taxon>Poaceae</taxon>
        <taxon>BOP clade</taxon>
        <taxon>Oryzoideae</taxon>
        <taxon>Oryzeae</taxon>
        <taxon>Oryzinae</taxon>
        <taxon>Leersia</taxon>
    </lineage>
</organism>
<dbReference type="AlphaFoldDB" id="A0A0D9VW02"/>
<evidence type="ECO:0000313" key="2">
    <source>
        <dbReference type="EnsemblPlants" id="LPERR03G20410.5"/>
    </source>
</evidence>
<dbReference type="Proteomes" id="UP000032180">
    <property type="component" value="Chromosome 3"/>
</dbReference>
<evidence type="ECO:0000313" key="3">
    <source>
        <dbReference type="Proteomes" id="UP000032180"/>
    </source>
</evidence>
<reference evidence="3" key="2">
    <citation type="submission" date="2013-12" db="EMBL/GenBank/DDBJ databases">
        <authorList>
            <person name="Yu Y."/>
            <person name="Lee S."/>
            <person name="de Baynast K."/>
            <person name="Wissotski M."/>
            <person name="Liu L."/>
            <person name="Talag J."/>
            <person name="Goicoechea J."/>
            <person name="Angelova A."/>
            <person name="Jetty R."/>
            <person name="Kudrna D."/>
            <person name="Golser W."/>
            <person name="Rivera L."/>
            <person name="Zhang J."/>
            <person name="Wing R."/>
        </authorList>
    </citation>
    <scope>NUCLEOTIDE SEQUENCE</scope>
</reference>
<dbReference type="EnsemblPlants" id="LPERR03G20410.5">
    <property type="protein sequence ID" value="LPERR03G20410.5"/>
    <property type="gene ID" value="LPERR03G20410"/>
</dbReference>
<proteinExistence type="predicted"/>
<dbReference type="Gramene" id="LPERR03G20410.5">
    <property type="protein sequence ID" value="LPERR03G20410.5"/>
    <property type="gene ID" value="LPERR03G20410"/>
</dbReference>
<name>A0A0D9VW02_9ORYZ</name>
<sequence>MDILQPFASAAAAATATPRCPSLPTTAELEASIAALRGRKQRLREAYEGLLLSSPIPLPFRWSDLDAHISSLQSSIDARFTQLRALEASRAAAAVSPTRDAARLVEGSSCDEDVEMEDVQQQVVEEEMAAPSSTVQVKEEEEAALIAAAMAAKMAPPPSSMVKVKEEPMEVSLNPLSVGAASGLAAAEACATTGALADPAGVGQVGFAPHGVTQPHPVPAGCRPVLQQQHMASPSHHPALRQEPHAAASAVNAGDPVFRPQQHMGKPRDDACHVPTAPNANLTRPLPPPPAQRIVGLANANVTCPLPPRSVVVGTSIPPPPQRVGVFVPSGTNTSPTQMVGSSPSPPPKIVDYSPPTIVASSPPPPPPPPKMVGFSLLPQSQAGVDVSANEANTLPPSPPQQKQQLTAADCQLQKQHQQPLVGVITDPMNAGERPFQEQRQDQPTVVAGDQLLPQQQKQPFTANAPNAGQHSLQERHQQQFVTAAKPTNAVRNLPPRRLNTAASFAINPVLRQKRMQQWKMAQRPPNASNLSQPKQELLQQQKMAPRPPNAINLPKQEQQQSKADDGANPQHLAFGMAANPANSGDLPMEEESQQQFMANKHSVPVESAMPMKKIQDSGMAGSQPATAVAGDAAPKPAGDQQQQGQRKGGANRRGGRGHGNKNNYIANTNISNMSKSKC</sequence>
<feature type="compositionally biased region" description="Basic residues" evidence="1">
    <location>
        <begin position="650"/>
        <end position="660"/>
    </location>
</feature>
<reference evidence="2" key="3">
    <citation type="submission" date="2015-04" db="UniProtKB">
        <authorList>
            <consortium name="EnsemblPlants"/>
        </authorList>
    </citation>
    <scope>IDENTIFICATION</scope>
</reference>
<feature type="region of interest" description="Disordered" evidence="1">
    <location>
        <begin position="390"/>
        <end position="414"/>
    </location>
</feature>
<accession>A0A0D9VW02</accession>
<evidence type="ECO:0000256" key="1">
    <source>
        <dbReference type="SAM" id="MobiDB-lite"/>
    </source>
</evidence>
<feature type="compositionally biased region" description="Low complexity" evidence="1">
    <location>
        <begin position="632"/>
        <end position="646"/>
    </location>
</feature>
<feature type="region of interest" description="Disordered" evidence="1">
    <location>
        <begin position="517"/>
        <end position="602"/>
    </location>
</feature>
<keyword evidence="3" id="KW-1185">Reference proteome</keyword>
<feature type="compositionally biased region" description="Polar residues" evidence="1">
    <location>
        <begin position="665"/>
        <end position="679"/>
    </location>
</feature>